<name>A0ABW4UUU2_9BACL</name>
<keyword evidence="7" id="KW-1185">Reference proteome</keyword>
<dbReference type="PANTHER" id="PTHR10361">
    <property type="entry name" value="SODIUM-BILE ACID COTRANSPORTER"/>
    <property type="match status" value="1"/>
</dbReference>
<dbReference type="Gene3D" id="1.20.1530.20">
    <property type="match status" value="1"/>
</dbReference>
<protein>
    <submittedName>
        <fullName evidence="6">Bile acid:sodium symporter family protein</fullName>
    </submittedName>
</protein>
<feature type="transmembrane region" description="Helical" evidence="5">
    <location>
        <begin position="47"/>
        <end position="67"/>
    </location>
</feature>
<sequence>MLPFGDDDYIMREQAARFTRFFEKYMFLIIPCTLVLGFFISKPLLPFVGWIPGLFAYVTFVMGLGCGRQHLKGVLTRPAPIIVTLLLAHIAAPLIAYGLGLLLFGSDSPYTVGLVLFAAIPLGVSSVLWVGMSFGNVALALTLVIVDSALSPFVVPVLIEVFFGADIQFDTLHMFKDLLLLIVLPTFAGMVVYEISGGKFKDWSAPITQPIAKLCFAGVVLLNAAAIAPQLQSLRRDLLLVVPSVLVLVALCYGLGYVASAILRRKGEGQTLPVTLAYASGMRNISVGMVIAMAYFSPQTAVPVVLGIMLQQPMATLQYSIFMRISNYRKGRDA</sequence>
<evidence type="ECO:0000313" key="6">
    <source>
        <dbReference type="EMBL" id="MFD1991201.1"/>
    </source>
</evidence>
<keyword evidence="4 5" id="KW-0472">Membrane</keyword>
<evidence type="ECO:0000256" key="2">
    <source>
        <dbReference type="ARBA" id="ARBA00022692"/>
    </source>
</evidence>
<feature type="transmembrane region" description="Helical" evidence="5">
    <location>
        <begin position="21"/>
        <end position="41"/>
    </location>
</feature>
<evidence type="ECO:0000256" key="3">
    <source>
        <dbReference type="ARBA" id="ARBA00022989"/>
    </source>
</evidence>
<accession>A0ABW4UUU2</accession>
<feature type="transmembrane region" description="Helical" evidence="5">
    <location>
        <begin position="210"/>
        <end position="228"/>
    </location>
</feature>
<feature type="transmembrane region" description="Helical" evidence="5">
    <location>
        <begin position="179"/>
        <end position="198"/>
    </location>
</feature>
<evidence type="ECO:0000256" key="5">
    <source>
        <dbReference type="SAM" id="Phobius"/>
    </source>
</evidence>
<dbReference type="EMBL" id="JBHUGF010000010">
    <property type="protein sequence ID" value="MFD1991201.1"/>
    <property type="molecule type" value="Genomic_DNA"/>
</dbReference>
<feature type="transmembrane region" description="Helical" evidence="5">
    <location>
        <begin position="302"/>
        <end position="322"/>
    </location>
</feature>
<feature type="transmembrane region" description="Helical" evidence="5">
    <location>
        <begin position="240"/>
        <end position="263"/>
    </location>
</feature>
<evidence type="ECO:0000256" key="4">
    <source>
        <dbReference type="ARBA" id="ARBA00023136"/>
    </source>
</evidence>
<keyword evidence="3 5" id="KW-1133">Transmembrane helix</keyword>
<organism evidence="6 7">
    <name type="scientific">Paenibacillus nicotianae</name>
    <dbReference type="NCBI Taxonomy" id="1526551"/>
    <lineage>
        <taxon>Bacteria</taxon>
        <taxon>Bacillati</taxon>
        <taxon>Bacillota</taxon>
        <taxon>Bacilli</taxon>
        <taxon>Bacillales</taxon>
        <taxon>Paenibacillaceae</taxon>
        <taxon>Paenibacillus</taxon>
    </lineage>
</organism>
<evidence type="ECO:0000313" key="7">
    <source>
        <dbReference type="Proteomes" id="UP001597403"/>
    </source>
</evidence>
<comment type="caution">
    <text evidence="6">The sequence shown here is derived from an EMBL/GenBank/DDBJ whole genome shotgun (WGS) entry which is preliminary data.</text>
</comment>
<comment type="subcellular location">
    <subcellularLocation>
        <location evidence="1">Membrane</location>
        <topology evidence="1">Multi-pass membrane protein</topology>
    </subcellularLocation>
</comment>
<feature type="transmembrane region" description="Helical" evidence="5">
    <location>
        <begin position="110"/>
        <end position="130"/>
    </location>
</feature>
<gene>
    <name evidence="6" type="ORF">ACFSGI_14605</name>
</gene>
<dbReference type="InterPro" id="IPR002657">
    <property type="entry name" value="BilAc:Na_symport/Acr3"/>
</dbReference>
<proteinExistence type="predicted"/>
<feature type="transmembrane region" description="Helical" evidence="5">
    <location>
        <begin position="79"/>
        <end position="104"/>
    </location>
</feature>
<dbReference type="Proteomes" id="UP001597403">
    <property type="component" value="Unassembled WGS sequence"/>
</dbReference>
<dbReference type="PANTHER" id="PTHR10361:SF28">
    <property type="entry name" value="P3 PROTEIN-RELATED"/>
    <property type="match status" value="1"/>
</dbReference>
<evidence type="ECO:0000256" key="1">
    <source>
        <dbReference type="ARBA" id="ARBA00004141"/>
    </source>
</evidence>
<dbReference type="Pfam" id="PF01758">
    <property type="entry name" value="SBF"/>
    <property type="match status" value="1"/>
</dbReference>
<keyword evidence="2 5" id="KW-0812">Transmembrane</keyword>
<feature type="transmembrane region" description="Helical" evidence="5">
    <location>
        <begin position="137"/>
        <end position="159"/>
    </location>
</feature>
<feature type="transmembrane region" description="Helical" evidence="5">
    <location>
        <begin position="275"/>
        <end position="296"/>
    </location>
</feature>
<reference evidence="7" key="1">
    <citation type="journal article" date="2019" name="Int. J. Syst. Evol. Microbiol.">
        <title>The Global Catalogue of Microorganisms (GCM) 10K type strain sequencing project: providing services to taxonomists for standard genome sequencing and annotation.</title>
        <authorList>
            <consortium name="The Broad Institute Genomics Platform"/>
            <consortium name="The Broad Institute Genome Sequencing Center for Infectious Disease"/>
            <person name="Wu L."/>
            <person name="Ma J."/>
        </authorList>
    </citation>
    <scope>NUCLEOTIDE SEQUENCE [LARGE SCALE GENOMIC DNA]</scope>
    <source>
        <strain evidence="7">CGMCC 1.15067</strain>
    </source>
</reference>
<dbReference type="InterPro" id="IPR038770">
    <property type="entry name" value="Na+/solute_symporter_sf"/>
</dbReference>
<dbReference type="InterPro" id="IPR004710">
    <property type="entry name" value="Bilac:Na_transpt"/>
</dbReference>